<reference evidence="2" key="1">
    <citation type="journal article" date="2022" name="Mol. Ecol. Resour.">
        <title>The genomes of chicory, endive, great burdock and yacon provide insights into Asteraceae palaeo-polyploidization history and plant inulin production.</title>
        <authorList>
            <person name="Fan W."/>
            <person name="Wang S."/>
            <person name="Wang H."/>
            <person name="Wang A."/>
            <person name="Jiang F."/>
            <person name="Liu H."/>
            <person name="Zhao H."/>
            <person name="Xu D."/>
            <person name="Zhang Y."/>
        </authorList>
    </citation>
    <scope>NUCLEOTIDE SEQUENCE [LARGE SCALE GENOMIC DNA]</scope>
    <source>
        <strain evidence="2">cv. Niubang</strain>
    </source>
</reference>
<dbReference type="Proteomes" id="UP001055879">
    <property type="component" value="Linkage Group LG15"/>
</dbReference>
<proteinExistence type="predicted"/>
<evidence type="ECO:0000313" key="1">
    <source>
        <dbReference type="EMBL" id="KAI3672858.1"/>
    </source>
</evidence>
<reference evidence="1 2" key="2">
    <citation type="journal article" date="2022" name="Mol. Ecol. Resour.">
        <title>The genomes of chicory, endive, great burdock and yacon provide insights into Asteraceae paleo-polyploidization history and plant inulin production.</title>
        <authorList>
            <person name="Fan W."/>
            <person name="Wang S."/>
            <person name="Wang H."/>
            <person name="Wang A."/>
            <person name="Jiang F."/>
            <person name="Liu H."/>
            <person name="Zhao H."/>
            <person name="Xu D."/>
            <person name="Zhang Y."/>
        </authorList>
    </citation>
    <scope>NUCLEOTIDE SEQUENCE [LARGE SCALE GENOMIC DNA]</scope>
    <source>
        <strain evidence="2">cv. Niubang</strain>
    </source>
</reference>
<gene>
    <name evidence="1" type="ORF">L6452_38958</name>
</gene>
<protein>
    <submittedName>
        <fullName evidence="1">Uncharacterized protein</fullName>
    </submittedName>
</protein>
<organism evidence="1 2">
    <name type="scientific">Arctium lappa</name>
    <name type="common">Greater burdock</name>
    <name type="synonym">Lappa major</name>
    <dbReference type="NCBI Taxonomy" id="4217"/>
    <lineage>
        <taxon>Eukaryota</taxon>
        <taxon>Viridiplantae</taxon>
        <taxon>Streptophyta</taxon>
        <taxon>Embryophyta</taxon>
        <taxon>Tracheophyta</taxon>
        <taxon>Spermatophyta</taxon>
        <taxon>Magnoliopsida</taxon>
        <taxon>eudicotyledons</taxon>
        <taxon>Gunneridae</taxon>
        <taxon>Pentapetalae</taxon>
        <taxon>asterids</taxon>
        <taxon>campanulids</taxon>
        <taxon>Asterales</taxon>
        <taxon>Asteraceae</taxon>
        <taxon>Carduoideae</taxon>
        <taxon>Cardueae</taxon>
        <taxon>Arctiinae</taxon>
        <taxon>Arctium</taxon>
    </lineage>
</organism>
<comment type="caution">
    <text evidence="1">The sequence shown here is derived from an EMBL/GenBank/DDBJ whole genome shotgun (WGS) entry which is preliminary data.</text>
</comment>
<sequence>MKSRKGFSQNRNPTRKKTPLKLQSGRFKLLRTRIMDGPSCPVRRNTKRGREHEVSLESSNKKKQQVPDKSKTKKTKKQAKAGNSIGEQSNATDEPGHGAGEDFIGCLDGS</sequence>
<dbReference type="EMBL" id="CM042061">
    <property type="protein sequence ID" value="KAI3672858.1"/>
    <property type="molecule type" value="Genomic_DNA"/>
</dbReference>
<keyword evidence="2" id="KW-1185">Reference proteome</keyword>
<accession>A0ACB8XV33</accession>
<evidence type="ECO:0000313" key="2">
    <source>
        <dbReference type="Proteomes" id="UP001055879"/>
    </source>
</evidence>
<name>A0ACB8XV33_ARCLA</name>